<dbReference type="EMBL" id="LAZR01000300">
    <property type="protein sequence ID" value="KKN76067.1"/>
    <property type="molecule type" value="Genomic_DNA"/>
</dbReference>
<dbReference type="InterPro" id="IPR013320">
    <property type="entry name" value="ConA-like_dom_sf"/>
</dbReference>
<gene>
    <name evidence="2" type="ORF">LCGC14_0374570</name>
</gene>
<sequence length="1096" mass="121072">MKKLLIILLGMVLLSYIVFGDCTSQNDAIMGYNFGSSTTDENRTDIATNRHNLTFTGGAIERTGFIDFGSFYDDSGPGKASVANPELFTQLSNWSFICWMNNTDGTSGGFYFSEADASTDSDFAMFGVDSSGDGGAAKLLYITSGGTDITVEGGADLPENTWVHMVFTRAGNLFRIYINGELDSTDSAAVAALNNADIQSYGLGDRLSPLNPFTGVLDECYNYNRTISNVEINESYNAGAGCQPYVVPPFNPSISVSLIAPANNTISNNQTVLFVYNTIAEQSIISNCSLLGNFSGTFTINQTNSSGINNNSNSSFTINNLQDGDFIWNVECTNNESNVSRAVRNFTLFIDTINPLIIPAIRLDANLTVVFNGTLVAQINFTDNRELFSVNISETGNGNTLFNTSNIGATSFNIALNVSVSTTVANTLNVTVCDSSTAQLIKDIDNKVDKQGLKYVMKKKFFIIDEEWIHIYPKDYNNYNVPKTNKKTDRYDFTFNKKTNPNAVETFVVESSHRIDIPKLQIKAGHLVIPDIGNGFWLDFVNIEATNVTIIRINENKVEIQIQGLKSKKISFNSIGELNCVSETFFFGNLNPTQQFLTSLLVNTLTEINLTITEDPITVRNATATLTYNVTQIGERNTSNFTVEVTTPSEVGGNGTNVSFTWTLTVNGETQTIPTASHVVNNFIVDNCTELSTQAINFTLRDETNSTLITQDLTGAFTYNIGGANKSFTFSATSVETFQICIFPNDISINADYIMTYESADRPQRTFRNPSAILTNASVEVPLFSLNDSLGIFVRFRVIDTFQNPLDDVLSEMKLTIASVLRTIESKFTDDSGLVTFFADPTELYTFVFSKSGFETTTTVLRPTAIDIFSVTLTSTEAAEVLPPSTGITYSFTPKNQILNNNTNVNFGFNLTSNIRFITNCTFFIKNGSTILSQSNTTFDNDNCNINITQNTNSFTRLIAEAQYTLNETINITISTQYEVREIFVGNFSLQTFINDVKDFTASGFDDRTRTIIAFIIIFSLTAIASSKLAVFNDPENLLVLVWVLVVFFSYIGFFILNFNTIPEITGLPEGWLKQWIISIVFSLFVGGYFINRIKR</sequence>
<evidence type="ECO:0008006" key="3">
    <source>
        <dbReference type="Google" id="ProtNLM"/>
    </source>
</evidence>
<feature type="transmembrane region" description="Helical" evidence="1">
    <location>
        <begin position="1072"/>
        <end position="1091"/>
    </location>
</feature>
<evidence type="ECO:0000313" key="2">
    <source>
        <dbReference type="EMBL" id="KKN76067.1"/>
    </source>
</evidence>
<protein>
    <recommendedName>
        <fullName evidence="3">LamG-like jellyroll fold domain-containing protein</fullName>
    </recommendedName>
</protein>
<dbReference type="Gene3D" id="2.60.120.200">
    <property type="match status" value="1"/>
</dbReference>
<feature type="transmembrane region" description="Helical" evidence="1">
    <location>
        <begin position="1038"/>
        <end position="1060"/>
    </location>
</feature>
<dbReference type="AlphaFoldDB" id="A0A0F9TMA7"/>
<name>A0A0F9TMA7_9ZZZZ</name>
<keyword evidence="1" id="KW-0812">Transmembrane</keyword>
<proteinExistence type="predicted"/>
<dbReference type="SUPFAM" id="SSF49899">
    <property type="entry name" value="Concanavalin A-like lectins/glucanases"/>
    <property type="match status" value="1"/>
</dbReference>
<evidence type="ECO:0000256" key="1">
    <source>
        <dbReference type="SAM" id="Phobius"/>
    </source>
</evidence>
<feature type="transmembrane region" description="Helical" evidence="1">
    <location>
        <begin position="1012"/>
        <end position="1031"/>
    </location>
</feature>
<keyword evidence="1" id="KW-0472">Membrane</keyword>
<accession>A0A0F9TMA7</accession>
<organism evidence="2">
    <name type="scientific">marine sediment metagenome</name>
    <dbReference type="NCBI Taxonomy" id="412755"/>
    <lineage>
        <taxon>unclassified sequences</taxon>
        <taxon>metagenomes</taxon>
        <taxon>ecological metagenomes</taxon>
    </lineage>
</organism>
<dbReference type="Pfam" id="PF13385">
    <property type="entry name" value="Laminin_G_3"/>
    <property type="match status" value="1"/>
</dbReference>
<comment type="caution">
    <text evidence="2">The sequence shown here is derived from an EMBL/GenBank/DDBJ whole genome shotgun (WGS) entry which is preliminary data.</text>
</comment>
<reference evidence="2" key="1">
    <citation type="journal article" date="2015" name="Nature">
        <title>Complex archaea that bridge the gap between prokaryotes and eukaryotes.</title>
        <authorList>
            <person name="Spang A."/>
            <person name="Saw J.H."/>
            <person name="Jorgensen S.L."/>
            <person name="Zaremba-Niedzwiedzka K."/>
            <person name="Martijn J."/>
            <person name="Lind A.E."/>
            <person name="van Eijk R."/>
            <person name="Schleper C."/>
            <person name="Guy L."/>
            <person name="Ettema T.J."/>
        </authorList>
    </citation>
    <scope>NUCLEOTIDE SEQUENCE</scope>
</reference>
<keyword evidence="1" id="KW-1133">Transmembrane helix</keyword>